<evidence type="ECO:0000256" key="3">
    <source>
        <dbReference type="ARBA" id="ARBA00022723"/>
    </source>
</evidence>
<dbReference type="Gene3D" id="1.10.630.10">
    <property type="entry name" value="Cytochrome P450"/>
    <property type="match status" value="1"/>
</dbReference>
<dbReference type="GO" id="GO:0036199">
    <property type="term" value="F:cholest-4-en-3-one 26-monooxygenase activity"/>
    <property type="evidence" value="ECO:0007669"/>
    <property type="project" value="TreeGrafter"/>
</dbReference>
<gene>
    <name evidence="8" type="ORF">BJ971_005473</name>
</gene>
<evidence type="ECO:0000313" key="9">
    <source>
        <dbReference type="Proteomes" id="UP000578112"/>
    </source>
</evidence>
<protein>
    <submittedName>
        <fullName evidence="8">Hydroxylation protein CepL</fullName>
    </submittedName>
</protein>
<dbReference type="Proteomes" id="UP000578112">
    <property type="component" value="Unassembled WGS sequence"/>
</dbReference>
<dbReference type="PRINTS" id="PR00359">
    <property type="entry name" value="BP450"/>
</dbReference>
<evidence type="ECO:0000256" key="1">
    <source>
        <dbReference type="ARBA" id="ARBA00010617"/>
    </source>
</evidence>
<dbReference type="InterPro" id="IPR001128">
    <property type="entry name" value="Cyt_P450"/>
</dbReference>
<evidence type="ECO:0000256" key="6">
    <source>
        <dbReference type="ARBA" id="ARBA00023033"/>
    </source>
</evidence>
<evidence type="ECO:0000256" key="5">
    <source>
        <dbReference type="ARBA" id="ARBA00023004"/>
    </source>
</evidence>
<name>A0A7W7MSM7_9ACTN</name>
<reference evidence="8 9" key="1">
    <citation type="submission" date="2020-08" db="EMBL/GenBank/DDBJ databases">
        <title>Sequencing the genomes of 1000 actinobacteria strains.</title>
        <authorList>
            <person name="Klenk H.-P."/>
        </authorList>
    </citation>
    <scope>NUCLEOTIDE SEQUENCE [LARGE SCALE GENOMIC DNA]</scope>
    <source>
        <strain evidence="8 9">DSM 43149</strain>
    </source>
</reference>
<dbReference type="GO" id="GO:0017000">
    <property type="term" value="P:antibiotic biosynthetic process"/>
    <property type="evidence" value="ECO:0007669"/>
    <property type="project" value="UniProtKB-ARBA"/>
</dbReference>
<evidence type="ECO:0000313" key="8">
    <source>
        <dbReference type="EMBL" id="MBB4764917.1"/>
    </source>
</evidence>
<dbReference type="EMBL" id="JACHNH010000001">
    <property type="protein sequence ID" value="MBB4764917.1"/>
    <property type="molecule type" value="Genomic_DNA"/>
</dbReference>
<dbReference type="RefSeq" id="WP_184996049.1">
    <property type="nucleotide sequence ID" value="NZ_BOMK01000026.1"/>
</dbReference>
<keyword evidence="4 7" id="KW-0560">Oxidoreductase</keyword>
<sequence>MDLGDPRLYGSPGRYAMWHDHATDDAIVWSDPGSSPSGFWSVFSHRACAAVLGRQAPFTSRYGMLIGFDAEHPDRAGGEMIVAADGARHTRLREILGRFLSRPAVAALEPFVRKEVDHLLTEMRETGVVDVARHIGPLLPAAVVCEVLGVPAGDREYVMGLTDAAFAGPGSESTAAASVRAHTEIFCYFGEQLAARNRSPGDDLISALLAEDDLTQDEVLVNCYNLLIGGNQTTRHVIAGCFDAASRTPGLLAAVRADPGVVPAAVEEAIRWVSPGMHVLRVTTAELTLCGQAIGAGEPVVAWLAAANRDPRVFAQPAAYRPDRSPNRHLGFGHGPHVCLGARLARLEIAVLLQALAERAGSVHLAGDPLPTRSNLIQGYRSLPVELRWPG</sequence>
<evidence type="ECO:0000256" key="2">
    <source>
        <dbReference type="ARBA" id="ARBA00022617"/>
    </source>
</evidence>
<keyword evidence="3 7" id="KW-0479">Metal-binding</keyword>
<dbReference type="AlphaFoldDB" id="A0A7W7MSM7"/>
<dbReference type="GO" id="GO:0008395">
    <property type="term" value="F:steroid hydroxylase activity"/>
    <property type="evidence" value="ECO:0007669"/>
    <property type="project" value="TreeGrafter"/>
</dbReference>
<dbReference type="InterPro" id="IPR036396">
    <property type="entry name" value="Cyt_P450_sf"/>
</dbReference>
<dbReference type="PANTHER" id="PTHR46696:SF4">
    <property type="entry name" value="BIOTIN BIOSYNTHESIS CYTOCHROME P450"/>
    <property type="match status" value="1"/>
</dbReference>
<accession>A0A7W7MSM7</accession>
<keyword evidence="6 7" id="KW-0503">Monooxygenase</keyword>
<dbReference type="PANTHER" id="PTHR46696">
    <property type="entry name" value="P450, PUTATIVE (EUROFUNG)-RELATED"/>
    <property type="match status" value="1"/>
</dbReference>
<dbReference type="GO" id="GO:0020037">
    <property type="term" value="F:heme binding"/>
    <property type="evidence" value="ECO:0007669"/>
    <property type="project" value="InterPro"/>
</dbReference>
<dbReference type="Pfam" id="PF00067">
    <property type="entry name" value="p450"/>
    <property type="match status" value="1"/>
</dbReference>
<keyword evidence="9" id="KW-1185">Reference proteome</keyword>
<keyword evidence="2 7" id="KW-0349">Heme</keyword>
<comment type="similarity">
    <text evidence="1 7">Belongs to the cytochrome P450 family.</text>
</comment>
<evidence type="ECO:0000256" key="7">
    <source>
        <dbReference type="RuleBase" id="RU000461"/>
    </source>
</evidence>
<dbReference type="InterPro" id="IPR017972">
    <property type="entry name" value="Cyt_P450_CS"/>
</dbReference>
<dbReference type="FunFam" id="1.10.630.10:FF:000018">
    <property type="entry name" value="Cytochrome P450 monooxygenase"/>
    <property type="match status" value="1"/>
</dbReference>
<comment type="caution">
    <text evidence="8">The sequence shown here is derived from an EMBL/GenBank/DDBJ whole genome shotgun (WGS) entry which is preliminary data.</text>
</comment>
<keyword evidence="5 7" id="KW-0408">Iron</keyword>
<dbReference type="SUPFAM" id="SSF48264">
    <property type="entry name" value="Cytochrome P450"/>
    <property type="match status" value="1"/>
</dbReference>
<dbReference type="InterPro" id="IPR002397">
    <property type="entry name" value="Cyt_P450_B"/>
</dbReference>
<organism evidence="8 9">
    <name type="scientific">Actinoplanes digitatis</name>
    <dbReference type="NCBI Taxonomy" id="1868"/>
    <lineage>
        <taxon>Bacteria</taxon>
        <taxon>Bacillati</taxon>
        <taxon>Actinomycetota</taxon>
        <taxon>Actinomycetes</taxon>
        <taxon>Micromonosporales</taxon>
        <taxon>Micromonosporaceae</taxon>
        <taxon>Actinoplanes</taxon>
    </lineage>
</organism>
<dbReference type="GO" id="GO:0005506">
    <property type="term" value="F:iron ion binding"/>
    <property type="evidence" value="ECO:0007669"/>
    <property type="project" value="InterPro"/>
</dbReference>
<dbReference type="GO" id="GO:0006707">
    <property type="term" value="P:cholesterol catabolic process"/>
    <property type="evidence" value="ECO:0007669"/>
    <property type="project" value="TreeGrafter"/>
</dbReference>
<evidence type="ECO:0000256" key="4">
    <source>
        <dbReference type="ARBA" id="ARBA00023002"/>
    </source>
</evidence>
<dbReference type="PROSITE" id="PS00086">
    <property type="entry name" value="CYTOCHROME_P450"/>
    <property type="match status" value="1"/>
</dbReference>
<proteinExistence type="inferred from homology"/>